<dbReference type="GO" id="GO:0005737">
    <property type="term" value="C:cytoplasm"/>
    <property type="evidence" value="ECO:0007669"/>
    <property type="project" value="TreeGrafter"/>
</dbReference>
<accession>K0FC81</accession>
<name>K0FC81_NOCB7</name>
<dbReference type="KEGG" id="nbr:O3I_036095"/>
<reference evidence="2 3" key="1">
    <citation type="journal article" date="2012" name="J. Bacteriol.">
        <title>Complete genome sequence of Nocardia brasiliensis HUJEG-1.</title>
        <authorList>
            <person name="Vera-Cabrera L."/>
            <person name="Ortiz-Lopez R."/>
            <person name="Elizondo-Gonzalez R."/>
            <person name="Perez-Maya A.A."/>
            <person name="Ocampo-Candiani J."/>
        </authorList>
    </citation>
    <scope>NUCLEOTIDE SEQUENCE [LARGE SCALE GENOMIC DNA]</scope>
    <source>
        <strain evidence="3">ATCC 700358</strain>
    </source>
</reference>
<dbReference type="PROSITE" id="PS51186">
    <property type="entry name" value="GNAT"/>
    <property type="match status" value="1"/>
</dbReference>
<dbReference type="Pfam" id="PF13302">
    <property type="entry name" value="Acetyltransf_3"/>
    <property type="match status" value="1"/>
</dbReference>
<sequence>MKVRSIVLSLPLTESAHLGPLEPWQAEEFAAHLDRAREHIRPWVSAAFVTDDVAGARGTLRRYADGQAADGRRLYGIWRHGVLVGGVLFVDFDATTGSCELGCWLEPAGEGHGLVTAACGALLDWAFGVRGLHRAEWHCRADNERSSAVAERLGMTLEGVSRAAWRYGGAWHDEQIWAILATEWTAPSAITRGTGR</sequence>
<dbReference type="PANTHER" id="PTHR43441:SF10">
    <property type="entry name" value="ACETYLTRANSFERASE"/>
    <property type="match status" value="1"/>
</dbReference>
<keyword evidence="2" id="KW-0808">Transferase</keyword>
<dbReference type="GO" id="GO:1990189">
    <property type="term" value="F:protein N-terminal-serine acetyltransferase activity"/>
    <property type="evidence" value="ECO:0007669"/>
    <property type="project" value="TreeGrafter"/>
</dbReference>
<dbReference type="SUPFAM" id="SSF55729">
    <property type="entry name" value="Acyl-CoA N-acyltransferases (Nat)"/>
    <property type="match status" value="1"/>
</dbReference>
<dbReference type="InterPro" id="IPR000182">
    <property type="entry name" value="GNAT_dom"/>
</dbReference>
<dbReference type="AlphaFoldDB" id="K0FC81"/>
<keyword evidence="3" id="KW-1185">Reference proteome</keyword>
<dbReference type="eggNOG" id="COG1670">
    <property type="taxonomic scope" value="Bacteria"/>
</dbReference>
<dbReference type="Gene3D" id="3.40.630.30">
    <property type="match status" value="1"/>
</dbReference>
<dbReference type="GO" id="GO:0008999">
    <property type="term" value="F:protein-N-terminal-alanine acetyltransferase activity"/>
    <property type="evidence" value="ECO:0007669"/>
    <property type="project" value="TreeGrafter"/>
</dbReference>
<feature type="domain" description="N-acetyltransferase" evidence="1">
    <location>
        <begin position="27"/>
        <end position="182"/>
    </location>
</feature>
<dbReference type="InterPro" id="IPR051908">
    <property type="entry name" value="Ribosomal_N-acetyltransferase"/>
</dbReference>
<dbReference type="InterPro" id="IPR016181">
    <property type="entry name" value="Acyl_CoA_acyltransferase"/>
</dbReference>
<proteinExistence type="predicted"/>
<protein>
    <submittedName>
        <fullName evidence="2">Acetyltransferase</fullName>
    </submittedName>
</protein>
<dbReference type="STRING" id="1133849.O3I_036095"/>
<gene>
    <name evidence="2" type="ORF">O3I_036095</name>
</gene>
<dbReference type="FunFam" id="3.40.630.30:FF:000182">
    <property type="entry name" value="Putative acetyltransferase"/>
    <property type="match status" value="1"/>
</dbReference>
<dbReference type="HOGENOM" id="CLU_013985_3_0_11"/>
<dbReference type="Proteomes" id="UP000006304">
    <property type="component" value="Chromosome"/>
</dbReference>
<organism evidence="2 3">
    <name type="scientific">Nocardia brasiliensis (strain ATCC 700358 / HUJEG-1)</name>
    <dbReference type="NCBI Taxonomy" id="1133849"/>
    <lineage>
        <taxon>Bacteria</taxon>
        <taxon>Bacillati</taxon>
        <taxon>Actinomycetota</taxon>
        <taxon>Actinomycetes</taxon>
        <taxon>Mycobacteriales</taxon>
        <taxon>Nocardiaceae</taxon>
        <taxon>Nocardia</taxon>
    </lineage>
</organism>
<evidence type="ECO:0000313" key="2">
    <source>
        <dbReference type="EMBL" id="AFU05166.1"/>
    </source>
</evidence>
<dbReference type="PANTHER" id="PTHR43441">
    <property type="entry name" value="RIBOSOMAL-PROTEIN-SERINE ACETYLTRANSFERASE"/>
    <property type="match status" value="1"/>
</dbReference>
<dbReference type="EMBL" id="CP003876">
    <property type="protein sequence ID" value="AFU05166.1"/>
    <property type="molecule type" value="Genomic_DNA"/>
</dbReference>
<evidence type="ECO:0000313" key="3">
    <source>
        <dbReference type="Proteomes" id="UP000006304"/>
    </source>
</evidence>
<evidence type="ECO:0000259" key="1">
    <source>
        <dbReference type="PROSITE" id="PS51186"/>
    </source>
</evidence>